<dbReference type="EMBL" id="CAICTM010000027">
    <property type="protein sequence ID" value="CAB9497864.1"/>
    <property type="molecule type" value="Genomic_DNA"/>
</dbReference>
<evidence type="ECO:0000313" key="2">
    <source>
        <dbReference type="EMBL" id="CAB9497864.1"/>
    </source>
</evidence>
<keyword evidence="3" id="KW-1185">Reference proteome</keyword>
<gene>
    <name evidence="2" type="ORF">SEMRO_27_G018071.1</name>
</gene>
<dbReference type="AlphaFoldDB" id="A0A9N8DBS0"/>
<reference evidence="2" key="1">
    <citation type="submission" date="2020-06" db="EMBL/GenBank/DDBJ databases">
        <authorList>
            <consortium name="Plant Systems Biology data submission"/>
        </authorList>
    </citation>
    <scope>NUCLEOTIDE SEQUENCE</scope>
    <source>
        <strain evidence="2">D6</strain>
    </source>
</reference>
<proteinExistence type="predicted"/>
<feature type="region of interest" description="Disordered" evidence="1">
    <location>
        <begin position="140"/>
        <end position="165"/>
    </location>
</feature>
<comment type="caution">
    <text evidence="2">The sequence shown here is derived from an EMBL/GenBank/DDBJ whole genome shotgun (WGS) entry which is preliminary data.</text>
</comment>
<accession>A0A9N8DBS0</accession>
<evidence type="ECO:0000256" key="1">
    <source>
        <dbReference type="SAM" id="MobiDB-lite"/>
    </source>
</evidence>
<organism evidence="2 3">
    <name type="scientific">Seminavis robusta</name>
    <dbReference type="NCBI Taxonomy" id="568900"/>
    <lineage>
        <taxon>Eukaryota</taxon>
        <taxon>Sar</taxon>
        <taxon>Stramenopiles</taxon>
        <taxon>Ochrophyta</taxon>
        <taxon>Bacillariophyta</taxon>
        <taxon>Bacillariophyceae</taxon>
        <taxon>Bacillariophycidae</taxon>
        <taxon>Naviculales</taxon>
        <taxon>Naviculaceae</taxon>
        <taxon>Seminavis</taxon>
    </lineage>
</organism>
<name>A0A9N8DBS0_9STRA</name>
<evidence type="ECO:0000313" key="3">
    <source>
        <dbReference type="Proteomes" id="UP001153069"/>
    </source>
</evidence>
<dbReference type="Proteomes" id="UP001153069">
    <property type="component" value="Unassembled WGS sequence"/>
</dbReference>
<protein>
    <submittedName>
        <fullName evidence="2">Uncharacterized protein</fullName>
    </submittedName>
</protein>
<sequence length="180" mass="20838">MKREDISPIRVRKDHDFYDWDSYLNMYWAPVKLVSENHCFEVDATRSMHHMFVRTFDGTREDPQLLTRLKHRPTNWRKAIKSGDWTCFKEPVGFEGSPTLLTPPGIADIKWVELYDKWRPLIPPESRTIKWFNEDPGLERRNKVSSNSEAARATRAARTKTKVSAAEAARMATAATVEAS</sequence>